<evidence type="ECO:0000313" key="3">
    <source>
        <dbReference type="Proteomes" id="UP000332933"/>
    </source>
</evidence>
<name>A0A485LDZ3_9STRA</name>
<dbReference type="Gene3D" id="3.30.70.1240">
    <property type="entry name" value="DOPA-like domains"/>
    <property type="match status" value="1"/>
</dbReference>
<proteinExistence type="predicted"/>
<dbReference type="InterPro" id="IPR014980">
    <property type="entry name" value="DOPA_dioxygen"/>
</dbReference>
<dbReference type="PANTHER" id="PTHR36423">
    <property type="entry name" value="AFR070WP"/>
    <property type="match status" value="1"/>
</dbReference>
<dbReference type="EMBL" id="CAADRA010006753">
    <property type="protein sequence ID" value="VFT96693.1"/>
    <property type="molecule type" value="Genomic_DNA"/>
</dbReference>
<dbReference type="EMBL" id="VJMH01006730">
    <property type="protein sequence ID" value="KAF0688376.1"/>
    <property type="molecule type" value="Genomic_DNA"/>
</dbReference>
<dbReference type="Proteomes" id="UP000332933">
    <property type="component" value="Unassembled WGS sequence"/>
</dbReference>
<sequence>MGPHPTGNFQVVVPVAELALFSRWLSFNRHGLSVLLHPITTDQVADHTTYGLWVGPSIPHLDLDFLAILARALAKMGLPDQDILDNIAHLRPDLLVKVKEHF</sequence>
<dbReference type="AlphaFoldDB" id="A0A485LDZ3"/>
<evidence type="ECO:0000313" key="1">
    <source>
        <dbReference type="EMBL" id="KAF0688376.1"/>
    </source>
</evidence>
<evidence type="ECO:0000313" key="2">
    <source>
        <dbReference type="EMBL" id="VFT96693.1"/>
    </source>
</evidence>
<reference evidence="2 3" key="1">
    <citation type="submission" date="2019-03" db="EMBL/GenBank/DDBJ databases">
        <authorList>
            <person name="Gaulin E."/>
            <person name="Dumas B."/>
        </authorList>
    </citation>
    <scope>NUCLEOTIDE SEQUENCE [LARGE SCALE GENOMIC DNA]</scope>
    <source>
        <strain evidence="2">CBS 568.67</strain>
    </source>
</reference>
<dbReference type="Pfam" id="PF08883">
    <property type="entry name" value="DOPA_dioxygen"/>
    <property type="match status" value="1"/>
</dbReference>
<protein>
    <submittedName>
        <fullName evidence="2">Aste57867_19996 protein</fullName>
    </submittedName>
</protein>
<dbReference type="SUPFAM" id="SSF143410">
    <property type="entry name" value="DOPA-like"/>
    <property type="match status" value="1"/>
</dbReference>
<keyword evidence="3" id="KW-1185">Reference proteome</keyword>
<dbReference type="OrthoDB" id="9970095at2759"/>
<organism evidence="2 3">
    <name type="scientific">Aphanomyces stellatus</name>
    <dbReference type="NCBI Taxonomy" id="120398"/>
    <lineage>
        <taxon>Eukaryota</taxon>
        <taxon>Sar</taxon>
        <taxon>Stramenopiles</taxon>
        <taxon>Oomycota</taxon>
        <taxon>Saprolegniomycetes</taxon>
        <taxon>Saprolegniales</taxon>
        <taxon>Verrucalvaceae</taxon>
        <taxon>Aphanomyces</taxon>
    </lineage>
</organism>
<reference evidence="1" key="2">
    <citation type="submission" date="2019-06" db="EMBL/GenBank/DDBJ databases">
        <title>Genomics analysis of Aphanomyces spp. identifies a new class of oomycete effector associated with host adaptation.</title>
        <authorList>
            <person name="Gaulin E."/>
        </authorList>
    </citation>
    <scope>NUCLEOTIDE SEQUENCE</scope>
    <source>
        <strain evidence="1">CBS 578.67</strain>
    </source>
</reference>
<dbReference type="InterPro" id="IPR023389">
    <property type="entry name" value="DOPA-like_sf"/>
</dbReference>
<dbReference type="PANTHER" id="PTHR36423:SF2">
    <property type="entry name" value="AFR070WP"/>
    <property type="match status" value="1"/>
</dbReference>
<accession>A0A485LDZ3</accession>
<gene>
    <name evidence="2" type="primary">Aste57867_19996</name>
    <name evidence="1" type="ORF">As57867_019930</name>
    <name evidence="2" type="ORF">ASTE57867_19996</name>
</gene>